<dbReference type="EMBL" id="JAAAIL010000536">
    <property type="protein sequence ID" value="KAG0275008.1"/>
    <property type="molecule type" value="Genomic_DNA"/>
</dbReference>
<keyword evidence="3" id="KW-1185">Reference proteome</keyword>
<dbReference type="Proteomes" id="UP001194580">
    <property type="component" value="Unassembled WGS sequence"/>
</dbReference>
<sequence length="1025" mass="116817">MYALYSNHPAKPVSTPPPTPTRFQVFQHNQVIESLEVQKNKSTGEYYSCLEDVQNTFPDAHRFKLNGVVLNFMRDASGQLYEPKRIAHYPDGIIDIVCAASIHEPLTPPESISDKSESHRNKHDCHSPPSPALLNDAIDLSIQTLSVQSENELTTRTLASLTVSPMKTKVAHPLGHHHTLTTAQETIVHSASLTTNQTSLLFQCDGWDDSQLPTHPKGPLGHTLHHLHELMRGQEKLQERGLQIIREHEESKERDKQILRNQLGMIDRLIYNQQRVDALLVQSYELHEYPIPRLFVIMPVSQKKWDPRKALVNKHRLHFLCECSDVNHRRRRSSSSDQSVFEEECDIPYKNRVHLTDHAGYELTRPNEFFTQYGAFVLGTLKILKHCMEVASAVAPVAGLAHGGLKAAIKGVSSFASDHLESINNSIGFLKDTLDEHKVNLGLGRDCDVRDQQDDHLQKIAALEGADLRRLHTFLRDNDKSTVLGNLYRITTDTGHVKWVCATHYGERYREANLEAFVHFVEASGGIYCPHYRKVTISLKSGTSARDFLRRLTTQGSTVNELDVTFDWKFRSDDLLNLVDEIASSNIQVLQLDLMDGEGSYSTRETLGLSRGKYHPLIRLLNNIKLRTVRLANLSLLGTRTPDLHATQMASTLRSFHFFGPIRLEDDARLARIVSSCSGLVDLRLWSGSHTGHLGQKLHNAIRSLKDLQSLHLQCMYRDFDLDSAHTTALSTPRMMKEIVGSTVVFDSRLLEETVQQSLSMLEVLVLESHNLYQHHFAMVPEPTPGSHPAPMPYELPVHGTYSPATVFSRLTHIDLFVRLTARSLTTLRTVLPFLRLIHFGSVHYTDDLLKHVNFATLKSLSIGINKENDLQPLQHTFIDQGQPCQIDLLKLEYYRQVEFIHPNILRHIPLTRLHLSRIDDEQRLCQLLEAVNFSRLQVLSIYECKYFKAAEAILTRRSGEFSPGLTVELDECSMWHYSNDMSYVGDPRELVTQLPARWVKYLGHVHRDEIHYRFLQPILPVTYY</sequence>
<reference evidence="2" key="1">
    <citation type="journal article" date="2020" name="Fungal Divers.">
        <title>Resolving the Mortierellaceae phylogeny through synthesis of multi-gene phylogenetics and phylogenomics.</title>
        <authorList>
            <person name="Vandepol N."/>
            <person name="Liber J."/>
            <person name="Desiro A."/>
            <person name="Na H."/>
            <person name="Kennedy M."/>
            <person name="Barry K."/>
            <person name="Grigoriev I.V."/>
            <person name="Miller A.N."/>
            <person name="O'Donnell K."/>
            <person name="Stajich J.E."/>
            <person name="Bonito G."/>
        </authorList>
    </citation>
    <scope>NUCLEOTIDE SEQUENCE</scope>
    <source>
        <strain evidence="2">NRRL 28262</strain>
    </source>
</reference>
<protein>
    <submittedName>
        <fullName evidence="2">Uncharacterized protein</fullName>
    </submittedName>
</protein>
<feature type="region of interest" description="Disordered" evidence="1">
    <location>
        <begin position="107"/>
        <end position="130"/>
    </location>
</feature>
<organism evidence="2 3">
    <name type="scientific">Linnemannia exigua</name>
    <dbReference type="NCBI Taxonomy" id="604196"/>
    <lineage>
        <taxon>Eukaryota</taxon>
        <taxon>Fungi</taxon>
        <taxon>Fungi incertae sedis</taxon>
        <taxon>Mucoromycota</taxon>
        <taxon>Mortierellomycotina</taxon>
        <taxon>Mortierellomycetes</taxon>
        <taxon>Mortierellales</taxon>
        <taxon>Mortierellaceae</taxon>
        <taxon>Linnemannia</taxon>
    </lineage>
</organism>
<proteinExistence type="predicted"/>
<dbReference type="AlphaFoldDB" id="A0AAD4DEV8"/>
<evidence type="ECO:0000313" key="3">
    <source>
        <dbReference type="Proteomes" id="UP001194580"/>
    </source>
</evidence>
<gene>
    <name evidence="2" type="ORF">BGZ95_009265</name>
</gene>
<evidence type="ECO:0000256" key="1">
    <source>
        <dbReference type="SAM" id="MobiDB-lite"/>
    </source>
</evidence>
<comment type="caution">
    <text evidence="2">The sequence shown here is derived from an EMBL/GenBank/DDBJ whole genome shotgun (WGS) entry which is preliminary data.</text>
</comment>
<name>A0AAD4DEV8_9FUNG</name>
<evidence type="ECO:0000313" key="2">
    <source>
        <dbReference type="EMBL" id="KAG0275008.1"/>
    </source>
</evidence>
<accession>A0AAD4DEV8</accession>